<name>A0A8T8TI28_9BASI</name>
<feature type="region of interest" description="Disordered" evidence="1">
    <location>
        <begin position="1"/>
        <end position="30"/>
    </location>
</feature>
<evidence type="ECO:0000313" key="2">
    <source>
        <dbReference type="EMBL" id="KAE8260716.1"/>
    </source>
</evidence>
<gene>
    <name evidence="2" type="ORF">A4X13_0g187</name>
</gene>
<proteinExistence type="predicted"/>
<dbReference type="EMBL" id="LWDF02000005">
    <property type="protein sequence ID" value="KAE8260716.1"/>
    <property type="molecule type" value="Genomic_DNA"/>
</dbReference>
<dbReference type="AlphaFoldDB" id="A0A8T8TI28"/>
<reference evidence="2" key="1">
    <citation type="submission" date="2016-04" db="EMBL/GenBank/DDBJ databases">
        <authorList>
            <person name="Nguyen H.D."/>
            <person name="Samba Siva P."/>
            <person name="Cullis J."/>
            <person name="Levesque C.A."/>
            <person name="Hambleton S."/>
        </authorList>
    </citation>
    <scope>NUCLEOTIDE SEQUENCE</scope>
    <source>
        <strain evidence="2">DAOMC 236416</strain>
    </source>
</reference>
<evidence type="ECO:0000313" key="3">
    <source>
        <dbReference type="Proteomes" id="UP000077521"/>
    </source>
</evidence>
<evidence type="ECO:0000256" key="1">
    <source>
        <dbReference type="SAM" id="MobiDB-lite"/>
    </source>
</evidence>
<sequence length="262" mass="29927">MANSLGEPRYRHLDQASRSQPATVDGQPDLHRRCQMDRGCCLDSMDFYALPFRETTIYARDLGLPQEQYLRKDVAFKSKNAIDYAGEVPLVHGVRILYQYNMAKNGRGYGANFVRIGIPTRFVDKLVDKFSQTLRIDRRELVNRVFTSYGEFLYILTVGVNNWNNGVHHPSVNCDNAFPLSIVDSLNAASNDIYVCAELSLSLKYRGPKVHNGEGAPYRPVFELVKATLEEPAVDSLDPRYRWSRSNAHFNHDFHFPATAYR</sequence>
<keyword evidence="3" id="KW-1185">Reference proteome</keyword>
<reference evidence="2" key="2">
    <citation type="journal article" date="2019" name="IMA Fungus">
        <title>Genome sequencing and comparison of five Tilletia species to identify candidate genes for the detection of regulated species infecting wheat.</title>
        <authorList>
            <person name="Nguyen H.D.T."/>
            <person name="Sultana T."/>
            <person name="Kesanakurti P."/>
            <person name="Hambleton S."/>
        </authorList>
    </citation>
    <scope>NUCLEOTIDE SEQUENCE</scope>
    <source>
        <strain evidence="2">DAOMC 236416</strain>
    </source>
</reference>
<dbReference type="Proteomes" id="UP000077521">
    <property type="component" value="Unassembled WGS sequence"/>
</dbReference>
<protein>
    <submittedName>
        <fullName evidence="2">Uncharacterized protein</fullName>
    </submittedName>
</protein>
<organism evidence="2 3">
    <name type="scientific">Tilletia indica</name>
    <dbReference type="NCBI Taxonomy" id="43049"/>
    <lineage>
        <taxon>Eukaryota</taxon>
        <taxon>Fungi</taxon>
        <taxon>Dikarya</taxon>
        <taxon>Basidiomycota</taxon>
        <taxon>Ustilaginomycotina</taxon>
        <taxon>Exobasidiomycetes</taxon>
        <taxon>Tilletiales</taxon>
        <taxon>Tilletiaceae</taxon>
        <taxon>Tilletia</taxon>
    </lineage>
</organism>
<accession>A0A8T8TI28</accession>
<comment type="caution">
    <text evidence="2">The sequence shown here is derived from an EMBL/GenBank/DDBJ whole genome shotgun (WGS) entry which is preliminary data.</text>
</comment>